<evidence type="ECO:0000313" key="1">
    <source>
        <dbReference type="EMBL" id="MBA0629828.1"/>
    </source>
</evidence>
<name>A0A7J8SUQ8_GOSDV</name>
<organism evidence="1 2">
    <name type="scientific">Gossypium davidsonii</name>
    <name type="common">Davidson's cotton</name>
    <name type="synonym">Gossypium klotzschianum subsp. davidsonii</name>
    <dbReference type="NCBI Taxonomy" id="34287"/>
    <lineage>
        <taxon>Eukaryota</taxon>
        <taxon>Viridiplantae</taxon>
        <taxon>Streptophyta</taxon>
        <taxon>Embryophyta</taxon>
        <taxon>Tracheophyta</taxon>
        <taxon>Spermatophyta</taxon>
        <taxon>Magnoliopsida</taxon>
        <taxon>eudicotyledons</taxon>
        <taxon>Gunneridae</taxon>
        <taxon>Pentapetalae</taxon>
        <taxon>rosids</taxon>
        <taxon>malvids</taxon>
        <taxon>Malvales</taxon>
        <taxon>Malvaceae</taxon>
        <taxon>Malvoideae</taxon>
        <taxon>Gossypium</taxon>
    </lineage>
</organism>
<reference evidence="1 2" key="1">
    <citation type="journal article" date="2019" name="Genome Biol. Evol.">
        <title>Insights into the evolution of the New World diploid cottons (Gossypium, subgenus Houzingenia) based on genome sequencing.</title>
        <authorList>
            <person name="Grover C.E."/>
            <person name="Arick M.A. 2nd"/>
            <person name="Thrash A."/>
            <person name="Conover J.L."/>
            <person name="Sanders W.S."/>
            <person name="Peterson D.G."/>
            <person name="Frelichowski J.E."/>
            <person name="Scheffler J.A."/>
            <person name="Scheffler B.E."/>
            <person name="Wendel J.F."/>
        </authorList>
    </citation>
    <scope>NUCLEOTIDE SEQUENCE [LARGE SCALE GENOMIC DNA]</scope>
    <source>
        <strain evidence="1">27</strain>
        <tissue evidence="1">Leaf</tissue>
    </source>
</reference>
<protein>
    <submittedName>
        <fullName evidence="1">Uncharacterized protein</fullName>
    </submittedName>
</protein>
<sequence>MVYRKKSSMSLIYRRYDKGDVGAVLLVGDKAWTAIDVHDPRHPLNDAINFKGNFHGCLGN</sequence>
<dbReference type="EMBL" id="JABFAC010000011">
    <property type="protein sequence ID" value="MBA0629828.1"/>
    <property type="molecule type" value="Genomic_DNA"/>
</dbReference>
<proteinExistence type="predicted"/>
<accession>A0A7J8SUQ8</accession>
<feature type="non-terminal residue" evidence="1">
    <location>
        <position position="1"/>
    </location>
</feature>
<dbReference type="Proteomes" id="UP000593561">
    <property type="component" value="Unassembled WGS sequence"/>
</dbReference>
<comment type="caution">
    <text evidence="1">The sequence shown here is derived from an EMBL/GenBank/DDBJ whole genome shotgun (WGS) entry which is preliminary data.</text>
</comment>
<gene>
    <name evidence="1" type="ORF">Godav_024325</name>
</gene>
<keyword evidence="2" id="KW-1185">Reference proteome</keyword>
<dbReference type="AlphaFoldDB" id="A0A7J8SUQ8"/>
<evidence type="ECO:0000313" key="2">
    <source>
        <dbReference type="Proteomes" id="UP000593561"/>
    </source>
</evidence>